<gene>
    <name evidence="1" type="ORF">PLOB_00011542</name>
</gene>
<evidence type="ECO:0000313" key="1">
    <source>
        <dbReference type="EMBL" id="CAH3170950.1"/>
    </source>
</evidence>
<protein>
    <submittedName>
        <fullName evidence="1">Uncharacterized protein</fullName>
    </submittedName>
</protein>
<reference evidence="1 2" key="1">
    <citation type="submission" date="2022-05" db="EMBL/GenBank/DDBJ databases">
        <authorList>
            <consortium name="Genoscope - CEA"/>
            <person name="William W."/>
        </authorList>
    </citation>
    <scope>NUCLEOTIDE SEQUENCE [LARGE SCALE GENOMIC DNA]</scope>
</reference>
<dbReference type="EMBL" id="CALNXK010000160">
    <property type="protein sequence ID" value="CAH3170950.1"/>
    <property type="molecule type" value="Genomic_DNA"/>
</dbReference>
<organism evidence="1 2">
    <name type="scientific">Porites lobata</name>
    <dbReference type="NCBI Taxonomy" id="104759"/>
    <lineage>
        <taxon>Eukaryota</taxon>
        <taxon>Metazoa</taxon>
        <taxon>Cnidaria</taxon>
        <taxon>Anthozoa</taxon>
        <taxon>Hexacorallia</taxon>
        <taxon>Scleractinia</taxon>
        <taxon>Fungiina</taxon>
        <taxon>Poritidae</taxon>
        <taxon>Porites</taxon>
    </lineage>
</organism>
<dbReference type="Proteomes" id="UP001159405">
    <property type="component" value="Unassembled WGS sequence"/>
</dbReference>
<keyword evidence="2" id="KW-1185">Reference proteome</keyword>
<comment type="caution">
    <text evidence="1">The sequence shown here is derived from an EMBL/GenBank/DDBJ whole genome shotgun (WGS) entry which is preliminary data.</text>
</comment>
<sequence length="138" mass="16167">MEHQILRRKLLEEHKTFQSAKEEEECPRIQARIAVSKSKTRYDCAACTRSLSPLKELLSTAEKVKSGLNERAQLRFAYPMAVLNAGDHFESSFDRETSLKGTPWEEAIIYRDTRRLRKRSGQERLEERQCMEFLELFG</sequence>
<accession>A0ABN8QVZ0</accession>
<proteinExistence type="predicted"/>
<evidence type="ECO:0000313" key="2">
    <source>
        <dbReference type="Proteomes" id="UP001159405"/>
    </source>
</evidence>
<name>A0ABN8QVZ0_9CNID</name>